<keyword evidence="2" id="KW-1185">Reference proteome</keyword>
<protein>
    <submittedName>
        <fullName evidence="1">dTDP-6-deoxy-3,4-keto-hexulose isomerase</fullName>
    </submittedName>
</protein>
<dbReference type="EMBL" id="JRWR01000023">
    <property type="protein sequence ID" value="KHD23467.1"/>
    <property type="molecule type" value="Genomic_DNA"/>
</dbReference>
<gene>
    <name evidence="1" type="ORF">NM09_18530</name>
</gene>
<sequence length="139" mass="16034">MNLISWIKFDVIGDSRGSLVALESNKNIPFDIKRVYYLFGLSSDLPRGFHAHKTLRQVAICISGQCEMLMDDGKRRERVTLDSSSKGLLIDTMQWHEMHNFSDDCILVVLASDNYDESDYIRSYEEFLNEIKCDDTSIK</sequence>
<keyword evidence="1" id="KW-0413">Isomerase</keyword>
<evidence type="ECO:0000313" key="2">
    <source>
        <dbReference type="Proteomes" id="UP000030421"/>
    </source>
</evidence>
<organism evidence="1 2">
    <name type="scientific">Vibrio caribbeanicus</name>
    <dbReference type="NCBI Taxonomy" id="701175"/>
    <lineage>
        <taxon>Bacteria</taxon>
        <taxon>Pseudomonadati</taxon>
        <taxon>Pseudomonadota</taxon>
        <taxon>Gammaproteobacteria</taxon>
        <taxon>Vibrionales</taxon>
        <taxon>Vibrionaceae</taxon>
        <taxon>Vibrio</taxon>
    </lineage>
</organism>
<proteinExistence type="predicted"/>
<dbReference type="Proteomes" id="UP000030421">
    <property type="component" value="Unassembled WGS sequence"/>
</dbReference>
<comment type="caution">
    <text evidence="1">The sequence shown here is derived from an EMBL/GenBank/DDBJ whole genome shotgun (WGS) entry which is preliminary data.</text>
</comment>
<evidence type="ECO:0000313" key="1">
    <source>
        <dbReference type="EMBL" id="KHD23467.1"/>
    </source>
</evidence>
<reference evidence="1" key="1">
    <citation type="submission" date="2014-10" db="EMBL/GenBank/DDBJ databases">
        <title>Genome sequencing of Vibrio caribbeanicus T14.</title>
        <authorList>
            <person name="Chan K.-G."/>
            <person name="Mohamad N.I."/>
        </authorList>
    </citation>
    <scope>NUCLEOTIDE SEQUENCE</scope>
    <source>
        <strain evidence="1">T14</strain>
    </source>
</reference>
<name>A0ACC4NSH2_9VIBR</name>
<accession>A0ACC4NSH2</accession>